<name>A0A2K2CQE4_BRADI</name>
<evidence type="ECO:0000259" key="5">
    <source>
        <dbReference type="PROSITE" id="PS50089"/>
    </source>
</evidence>
<evidence type="ECO:0000313" key="6">
    <source>
        <dbReference type="EMBL" id="PNT64244.1"/>
    </source>
</evidence>
<accession>A0A2K2CQE4</accession>
<protein>
    <recommendedName>
        <fullName evidence="5">RING-type domain-containing protein</fullName>
    </recommendedName>
</protein>
<keyword evidence="3" id="KW-0862">Zinc</keyword>
<dbReference type="Pfam" id="PF13639">
    <property type="entry name" value="zf-RING_2"/>
    <property type="match status" value="1"/>
</dbReference>
<dbReference type="Gene3D" id="3.30.40.10">
    <property type="entry name" value="Zinc/RING finger domain, C3HC4 (zinc finger)"/>
    <property type="match status" value="1"/>
</dbReference>
<dbReference type="AlphaFoldDB" id="A0A2K2CQE4"/>
<dbReference type="SMART" id="SM00184">
    <property type="entry name" value="RING"/>
    <property type="match status" value="1"/>
</dbReference>
<dbReference type="InterPro" id="IPR051834">
    <property type="entry name" value="RING_finger_E3_ligase"/>
</dbReference>
<reference evidence="6" key="2">
    <citation type="submission" date="2017-06" db="EMBL/GenBank/DDBJ databases">
        <title>WGS assembly of Brachypodium distachyon.</title>
        <authorList>
            <consortium name="The International Brachypodium Initiative"/>
            <person name="Lucas S."/>
            <person name="Harmon-Smith M."/>
            <person name="Lail K."/>
            <person name="Tice H."/>
            <person name="Grimwood J."/>
            <person name="Bruce D."/>
            <person name="Barry K."/>
            <person name="Shu S."/>
            <person name="Lindquist E."/>
            <person name="Wang M."/>
            <person name="Pitluck S."/>
            <person name="Vogel J.P."/>
            <person name="Garvin D.F."/>
            <person name="Mockler T.C."/>
            <person name="Schmutz J."/>
            <person name="Rokhsar D."/>
            <person name="Bevan M.W."/>
        </authorList>
    </citation>
    <scope>NUCLEOTIDE SEQUENCE</scope>
    <source>
        <strain evidence="6">Bd21</strain>
    </source>
</reference>
<dbReference type="PANTHER" id="PTHR45931:SF23">
    <property type="entry name" value="OS12G0134500 PROTEIN"/>
    <property type="match status" value="1"/>
</dbReference>
<dbReference type="OrthoDB" id="21204at2759"/>
<dbReference type="PROSITE" id="PS50089">
    <property type="entry name" value="ZF_RING_2"/>
    <property type="match status" value="1"/>
</dbReference>
<keyword evidence="1" id="KW-0479">Metal-binding</keyword>
<keyword evidence="2 4" id="KW-0863">Zinc-finger</keyword>
<dbReference type="GO" id="GO:0061630">
    <property type="term" value="F:ubiquitin protein ligase activity"/>
    <property type="evidence" value="ECO:0000318"/>
    <property type="project" value="GO_Central"/>
</dbReference>
<reference evidence="6 7" key="1">
    <citation type="journal article" date="2010" name="Nature">
        <title>Genome sequencing and analysis of the model grass Brachypodium distachyon.</title>
        <authorList>
            <consortium name="International Brachypodium Initiative"/>
        </authorList>
    </citation>
    <scope>NUCLEOTIDE SEQUENCE [LARGE SCALE GENOMIC DNA]</scope>
    <source>
        <strain evidence="6 7">Bd21</strain>
    </source>
</reference>
<evidence type="ECO:0000256" key="3">
    <source>
        <dbReference type="ARBA" id="ARBA00022833"/>
    </source>
</evidence>
<dbReference type="InterPro" id="IPR001841">
    <property type="entry name" value="Znf_RING"/>
</dbReference>
<gene>
    <name evidence="6" type="ORF">BRADI_4g26525v3</name>
</gene>
<sequence length="133" mass="14212">MDSYHTNGGGDGGIFDPTVAVHRALPSGHEFFPSLAPYGGGRFGAVPASEEEIARLEEAAAGETIGDAACAVCLESFDEDGRIRKMPCSHGFHEGCIFRWLRVSRLCPCSRFALPAATDHDELADDSEPSDQV</sequence>
<reference evidence="7" key="3">
    <citation type="submission" date="2018-08" db="UniProtKB">
        <authorList>
            <consortium name="EnsemblPlants"/>
        </authorList>
    </citation>
    <scope>IDENTIFICATION</scope>
    <source>
        <strain evidence="7">cv. Bd21</strain>
    </source>
</reference>
<dbReference type="GO" id="GO:0016567">
    <property type="term" value="P:protein ubiquitination"/>
    <property type="evidence" value="ECO:0000318"/>
    <property type="project" value="GO_Central"/>
</dbReference>
<dbReference type="GO" id="GO:0005737">
    <property type="term" value="C:cytoplasm"/>
    <property type="evidence" value="ECO:0000318"/>
    <property type="project" value="GO_Central"/>
</dbReference>
<dbReference type="SUPFAM" id="SSF57850">
    <property type="entry name" value="RING/U-box"/>
    <property type="match status" value="1"/>
</dbReference>
<dbReference type="Proteomes" id="UP000008810">
    <property type="component" value="Chromosome 4"/>
</dbReference>
<feature type="domain" description="RING-type" evidence="5">
    <location>
        <begin position="70"/>
        <end position="111"/>
    </location>
</feature>
<keyword evidence="8" id="KW-1185">Reference proteome</keyword>
<proteinExistence type="predicted"/>
<evidence type="ECO:0000313" key="8">
    <source>
        <dbReference type="Proteomes" id="UP000008810"/>
    </source>
</evidence>
<evidence type="ECO:0000313" key="7">
    <source>
        <dbReference type="EnsemblPlants" id="PNT64244"/>
    </source>
</evidence>
<evidence type="ECO:0000256" key="1">
    <source>
        <dbReference type="ARBA" id="ARBA00022723"/>
    </source>
</evidence>
<dbReference type="GO" id="GO:0008270">
    <property type="term" value="F:zinc ion binding"/>
    <property type="evidence" value="ECO:0007669"/>
    <property type="project" value="UniProtKB-KW"/>
</dbReference>
<dbReference type="EMBL" id="CM000883">
    <property type="protein sequence ID" value="PNT64244.1"/>
    <property type="molecule type" value="Genomic_DNA"/>
</dbReference>
<organism evidence="6">
    <name type="scientific">Brachypodium distachyon</name>
    <name type="common">Purple false brome</name>
    <name type="synonym">Trachynia distachya</name>
    <dbReference type="NCBI Taxonomy" id="15368"/>
    <lineage>
        <taxon>Eukaryota</taxon>
        <taxon>Viridiplantae</taxon>
        <taxon>Streptophyta</taxon>
        <taxon>Embryophyta</taxon>
        <taxon>Tracheophyta</taxon>
        <taxon>Spermatophyta</taxon>
        <taxon>Magnoliopsida</taxon>
        <taxon>Liliopsida</taxon>
        <taxon>Poales</taxon>
        <taxon>Poaceae</taxon>
        <taxon>BOP clade</taxon>
        <taxon>Pooideae</taxon>
        <taxon>Stipodae</taxon>
        <taxon>Brachypodieae</taxon>
        <taxon>Brachypodium</taxon>
    </lineage>
</organism>
<evidence type="ECO:0000256" key="4">
    <source>
        <dbReference type="PROSITE-ProRule" id="PRU00175"/>
    </source>
</evidence>
<dbReference type="InterPro" id="IPR013083">
    <property type="entry name" value="Znf_RING/FYVE/PHD"/>
</dbReference>
<dbReference type="InParanoid" id="A0A2K2CQE4"/>
<evidence type="ECO:0000256" key="2">
    <source>
        <dbReference type="ARBA" id="ARBA00022771"/>
    </source>
</evidence>
<dbReference type="Gramene" id="PNT64244">
    <property type="protein sequence ID" value="PNT64244"/>
    <property type="gene ID" value="BRADI_4g26525v3"/>
</dbReference>
<dbReference type="EnsemblPlants" id="PNT64244">
    <property type="protein sequence ID" value="PNT64244"/>
    <property type="gene ID" value="BRADI_4g26525v3"/>
</dbReference>
<dbReference type="PANTHER" id="PTHR45931">
    <property type="entry name" value="SI:CH211-59O9.10"/>
    <property type="match status" value="1"/>
</dbReference>